<dbReference type="InterPro" id="IPR002328">
    <property type="entry name" value="ADH_Zn_CS"/>
</dbReference>
<name>A0A3S1BN59_9BACT</name>
<dbReference type="Pfam" id="PF00107">
    <property type="entry name" value="ADH_zinc_N"/>
    <property type="match status" value="1"/>
</dbReference>
<dbReference type="InterPro" id="IPR013154">
    <property type="entry name" value="ADH-like_N"/>
</dbReference>
<dbReference type="GO" id="GO:0008270">
    <property type="term" value="F:zinc ion binding"/>
    <property type="evidence" value="ECO:0007669"/>
    <property type="project" value="InterPro"/>
</dbReference>
<keyword evidence="3 6" id="KW-0862">Zinc</keyword>
<dbReference type="AlphaFoldDB" id="A0A3S1BN59"/>
<keyword evidence="5" id="KW-0520">NAD</keyword>
<dbReference type="GO" id="GO:0051903">
    <property type="term" value="F:S-(hydroxymethyl)glutathione dehydrogenase [NAD(P)+] activity"/>
    <property type="evidence" value="ECO:0007669"/>
    <property type="project" value="TreeGrafter"/>
</dbReference>
<organism evidence="7 8">
    <name type="scientific">Chitinophaga solisilvae</name>
    <dbReference type="NCBI Taxonomy" id="1233460"/>
    <lineage>
        <taxon>Bacteria</taxon>
        <taxon>Pseudomonadati</taxon>
        <taxon>Bacteroidota</taxon>
        <taxon>Chitinophagia</taxon>
        <taxon>Chitinophagales</taxon>
        <taxon>Chitinophagaceae</taxon>
        <taxon>Chitinophaga</taxon>
    </lineage>
</organism>
<sequence>MDIKAAIFKQPKQPFEFEHVQLDELKEGEVLVKLVATGVCHTDISVWEANFPFGYPGILGHEGAGIVEAVGPGVTKVKAGNHVLLHIAACGKCEYCISGTPAYCKDMLPLNFSGRRPDGSCPYHLHGEDLNGLFFYQSSFATYSIASERNVVAIPDDLPLPVMAPLGCGFITGAGTVMNTLKAEPGTSIAIFGAGSVGLAAVMAAKIAGCTTIVTIDINDERLALAKELGATHTINGRNSNSSEEIQTRIIPGGVNFSIDTTGDSSVIQHAVTALRILGTCALVAVRTVGAKQEFDYLNLALGRTVKGVIAGDSIPEIFIPRLISFYRQGLFPIDRLISFYNFEDINNAIQDAGSGKTIKAVLLMQ</sequence>
<dbReference type="Gene3D" id="3.40.50.720">
    <property type="entry name" value="NAD(P)-binding Rossmann-like Domain"/>
    <property type="match status" value="1"/>
</dbReference>
<dbReference type="InterPro" id="IPR011032">
    <property type="entry name" value="GroES-like_sf"/>
</dbReference>
<dbReference type="SMART" id="SM00829">
    <property type="entry name" value="PKS_ER"/>
    <property type="match status" value="1"/>
</dbReference>
<comment type="caution">
    <text evidence="7">The sequence shown here is derived from an EMBL/GenBank/DDBJ whole genome shotgun (WGS) entry which is preliminary data.</text>
</comment>
<reference evidence="7" key="1">
    <citation type="submission" date="2020-05" db="EMBL/GenBank/DDBJ databases">
        <title>Chitinophaga laudate sp. nov., isolated from a tropical peat swamp.</title>
        <authorList>
            <person name="Goh C.B.S."/>
            <person name="Lee M.S."/>
            <person name="Parimannan S."/>
            <person name="Pasbakhsh P."/>
            <person name="Yule C.M."/>
            <person name="Rajandas H."/>
            <person name="Loke S."/>
            <person name="Croft L."/>
            <person name="Tan J.B.L."/>
        </authorList>
    </citation>
    <scope>NUCLEOTIDE SEQUENCE</scope>
    <source>
        <strain evidence="7">Mgbs1</strain>
    </source>
</reference>
<evidence type="ECO:0000256" key="2">
    <source>
        <dbReference type="ARBA" id="ARBA00022723"/>
    </source>
</evidence>
<evidence type="ECO:0000256" key="1">
    <source>
        <dbReference type="ARBA" id="ARBA00001947"/>
    </source>
</evidence>
<dbReference type="OrthoDB" id="9787435at2"/>
<evidence type="ECO:0000256" key="3">
    <source>
        <dbReference type="ARBA" id="ARBA00022833"/>
    </source>
</evidence>
<dbReference type="Pfam" id="PF08240">
    <property type="entry name" value="ADH_N"/>
    <property type="match status" value="1"/>
</dbReference>
<evidence type="ECO:0000313" key="8">
    <source>
        <dbReference type="Proteomes" id="UP000281028"/>
    </source>
</evidence>
<gene>
    <name evidence="7" type="ORF">ECE50_009280</name>
</gene>
<dbReference type="InterPro" id="IPR020843">
    <property type="entry name" value="ER"/>
</dbReference>
<comment type="cofactor">
    <cofactor evidence="1 6">
        <name>Zn(2+)</name>
        <dbReference type="ChEBI" id="CHEBI:29105"/>
    </cofactor>
</comment>
<evidence type="ECO:0000256" key="6">
    <source>
        <dbReference type="RuleBase" id="RU361277"/>
    </source>
</evidence>
<dbReference type="InterPro" id="IPR036291">
    <property type="entry name" value="NAD(P)-bd_dom_sf"/>
</dbReference>
<dbReference type="CDD" id="cd08278">
    <property type="entry name" value="benzyl_alcohol_DH"/>
    <property type="match status" value="1"/>
</dbReference>
<dbReference type="SUPFAM" id="SSF51735">
    <property type="entry name" value="NAD(P)-binding Rossmann-fold domains"/>
    <property type="match status" value="1"/>
</dbReference>
<dbReference type="InterPro" id="IPR013149">
    <property type="entry name" value="ADH-like_C"/>
</dbReference>
<keyword evidence="4" id="KW-0560">Oxidoreductase</keyword>
<keyword evidence="8" id="KW-1185">Reference proteome</keyword>
<evidence type="ECO:0000313" key="7">
    <source>
        <dbReference type="EMBL" id="NSL87021.1"/>
    </source>
</evidence>
<evidence type="ECO:0000256" key="5">
    <source>
        <dbReference type="ARBA" id="ARBA00023027"/>
    </source>
</evidence>
<keyword evidence="2 6" id="KW-0479">Metal-binding</keyword>
<dbReference type="EMBL" id="RIAR02000001">
    <property type="protein sequence ID" value="NSL87021.1"/>
    <property type="molecule type" value="Genomic_DNA"/>
</dbReference>
<evidence type="ECO:0000256" key="4">
    <source>
        <dbReference type="ARBA" id="ARBA00023002"/>
    </source>
</evidence>
<dbReference type="PANTHER" id="PTHR43880:SF12">
    <property type="entry name" value="ALCOHOL DEHYDROGENASE CLASS-3"/>
    <property type="match status" value="1"/>
</dbReference>
<dbReference type="PROSITE" id="PS00059">
    <property type="entry name" value="ADH_ZINC"/>
    <property type="match status" value="1"/>
</dbReference>
<dbReference type="PANTHER" id="PTHR43880">
    <property type="entry name" value="ALCOHOL DEHYDROGENASE"/>
    <property type="match status" value="1"/>
</dbReference>
<proteinExistence type="inferred from homology"/>
<dbReference type="SUPFAM" id="SSF50129">
    <property type="entry name" value="GroES-like"/>
    <property type="match status" value="1"/>
</dbReference>
<accession>A0A3S1BN59</accession>
<dbReference type="Proteomes" id="UP000281028">
    <property type="component" value="Unassembled WGS sequence"/>
</dbReference>
<dbReference type="GO" id="GO:0005829">
    <property type="term" value="C:cytosol"/>
    <property type="evidence" value="ECO:0007669"/>
    <property type="project" value="TreeGrafter"/>
</dbReference>
<dbReference type="Gene3D" id="3.90.180.10">
    <property type="entry name" value="Medium-chain alcohol dehydrogenases, catalytic domain"/>
    <property type="match status" value="1"/>
</dbReference>
<dbReference type="GO" id="GO:0046294">
    <property type="term" value="P:formaldehyde catabolic process"/>
    <property type="evidence" value="ECO:0007669"/>
    <property type="project" value="TreeGrafter"/>
</dbReference>
<dbReference type="FunFam" id="3.40.50.720:FF:000003">
    <property type="entry name" value="S-(hydroxymethyl)glutathione dehydrogenase"/>
    <property type="match status" value="1"/>
</dbReference>
<protein>
    <submittedName>
        <fullName evidence="7">NAD(P)-dependent alcohol dehydrogenase</fullName>
    </submittedName>
</protein>
<comment type="similarity">
    <text evidence="6">Belongs to the zinc-containing alcohol dehydrogenase family.</text>
</comment>